<name>A0A8S1R071_9CILI</name>
<feature type="transmembrane region" description="Helical" evidence="2">
    <location>
        <begin position="2321"/>
        <end position="2342"/>
    </location>
</feature>
<feature type="region of interest" description="Disordered" evidence="1">
    <location>
        <begin position="2159"/>
        <end position="2197"/>
    </location>
</feature>
<feature type="domain" description="EGF-like" evidence="3">
    <location>
        <begin position="403"/>
        <end position="436"/>
    </location>
</feature>
<keyword evidence="2" id="KW-0472">Membrane</keyword>
<feature type="domain" description="EGF-like" evidence="3">
    <location>
        <begin position="700"/>
        <end position="739"/>
    </location>
</feature>
<dbReference type="SMART" id="SM00261">
    <property type="entry name" value="FU"/>
    <property type="match status" value="15"/>
</dbReference>
<dbReference type="InterPro" id="IPR006212">
    <property type="entry name" value="Furin_repeat"/>
</dbReference>
<proteinExistence type="predicted"/>
<accession>A0A8S1R071</accession>
<dbReference type="EMBL" id="CAJJDN010000131">
    <property type="protein sequence ID" value="CAD8121248.1"/>
    <property type="molecule type" value="Genomic_DNA"/>
</dbReference>
<dbReference type="OrthoDB" id="292663at2759"/>
<evidence type="ECO:0000256" key="2">
    <source>
        <dbReference type="SAM" id="Phobius"/>
    </source>
</evidence>
<dbReference type="PANTHER" id="PTHR15332:SF175">
    <property type="entry name" value="PROPROTEIN CONVERTASE SUBTILISIN_KEXIN TYPE 5-LIKE"/>
    <property type="match status" value="1"/>
</dbReference>
<sequence>MKILVFFFAKVFIGTKDIYVVMNQSYKLVQQDIINTGAHTWIDETSAALSLTGTLCSSLKQPFVTISSHLAKSISNQYIVTNNDHEIYIKVIVAGTWEGDSFVIKSGTTTLLTQSLTTATQLNEVYCTLSNVKVMVFQVVALKTSLITSGSDKLLKLILSIPTLNDAAKTKTIYVGPVLIYEIGTSVGSSNIYVANQQYNYFTSLVQNPNTVLGRFSYSTINSIASQKYDLLTFGITKANFIIGGYRRWNQGIITFSQTLQVHYKIKFSFYIYAFDTQIKLTSTNLIIKVNGASGLIVLPETSINRIQAGNLYGNNGMDSVYFIEYEVDHINTNLQITIELTDTIDMGITNFQLISKNCPQFCQSCYSEGTCDACSSVDNRNQVTCQCNEQYYEDLVNFICKPCDYRCAKCLYDPIDTKGTCLLCKYGFDINTKCSTCLYSYQFENKIAIKCENCQSCCLTCSGPTDRDCITFKKPYMIMPDNQAVLSCPSNFIIIQQTIDRTLCVICDLSCKTCVDTPSKCLTCYDGYELLFNQCLLSCPISTYRLNKDCTPCSDPVCQTCTESQCLMCLPNTFMSRISKLCISPCDTGYYSELTTRTCRKCHQTCKECSNPLFTQCSTCPDNTYMNMLQNLPEGYYPSGKFCEPCFSGCRFCSAITICQTCIAGFFLYNNFCVETCPSNMYPNQFVQKCLNCNQACNECTGGENYQCLTCSGGLQQYQGKCYTVCPLGTIGVNGICQSCTFNCDVCVGTNVYDCTQCSEQKFILNGQCYDICPPSYQADLTTFKCEFCIDNCEACIQSTCHLCLSGYFYQNGLCYTQCFDGFYKQNNQRRCQPCNLVCKTCFGPDIDECLTCPNSYYFYYNNCLPECPEGFYAATGRICTPCHQTCLTCLSPLINHCVTCPITSYLYQQKCIPSCPSGTYTSYTFQSCIERMRCVTDCSPGYTLNGIECETLLLVPITCDPQCLTCALQSSNCLTCQPSRQQNKPQCTCIKGFYDVGAPLCLPCQHQCSTCKVQSNNCQTCKGNRYGSTCSCPDYYYEDGVSLNCPKCNYKCEFCQNNVCTTCADRRINLPTCICPDGFFDDLTPTCQGCSIVCKTCVDVADKCVICSGIRENAPYCTCPSGYFDFQGQCLKCQFECVECDSNGCLSCQGNMSGPFVGKCICKDGYSRKSIGSVYCTNCDMGVAYSLLKSGLNKIKIDFGGPLDLVDETKTGCDEYFQTSTVSTLGSNASCSIDENAIIVTLGKYATIDIGHTFAFGSGFKLKICSSSFIAYKQSNLILDPSTSNEENLPYITFMAQQPKTTCEAVIIKFNIGNTGNRNFNIYSWELTQPVDYVNVELNTILSSITPAKTFDNQITIPKLILKPYTTFGFNIQLRNFLGLDGQNTIFIQTLGPAQISIQEPEEQNTFYRYETMLLNFTFVYSNCTLTSEMTEKINIIISLGSRLLSEQSERYILQMSSSFDIQIPIDPYILKVGSNNISVTITVPSQSISKNIHMNQEIAEGTLVVKIKGGNRQVGDVAIVILNASAIDQDIDPKENDEFQYEFSWTCFDVLKGADCLDLYGNSLKYPNGKSVVIQASELTQYNSYVFKAETKKGNKQASGKSMIQIVEVDVPQLQSSDEKQEAKIIQSIFNYYDEIQLSFQYTSTNPDNLFYSATIIYDQVSVKSFKFYSLTFKFRLIDYFTKLNVIQSNQITLRISVYNPIFVMPSLRSIVITYNLPPNNCQLIFNNPDSIIYEFKTYVNITITDCEDDDLPLQYKLLFYNDKDTYDYDLTIGKFINNINILDFQSNNTLLFQLPYVGPQQSINYTSYLLFMIKDQMNGISNITSPIIITNNFDINQSSMGKLLDDAHNLQDTLYIQDLIVNRVIQMDNYSSFKYDLIRKNDLIAQEDLPIDQQNTILNQMIQLINDKEVSSQFLIQLNSLNNFNKTIQSNLLQFKTLQQDSQTTLQQQNYIKNYHKYFDLFSSLISNSENFNTTNDQLLKYIEIIKTQLIDLTILNSDGFNIQNDQAILQVKKASYKVINELTGNILKKEQVFRLLESNQEQSNFQYFFNKFIANPYLNEETFPKNYSFGAETIYLRVVDENTQLNAIMLQPFSYTFIVNDTYANNQTICIQKLFDIWTSKDIQTTLINKTAISCQILLFNPFTIVINSTFSNNTNSTETPTDQEDETDEQNQNQQNEQNQQTNNNQNQTSNINNTPNTLLISELFFIYLILIGSLILLLTFYAHYKDTQFAKVYIHKKSESEIVRANQKSETPEIKKGQIFTYKEKHNQNEQTITTSQSNIQRLSTFQKFKLITLNFHTLISIFYRDEAYRKITYFNYVIRFFFIQLSIFISYIYFTFDYQLALVFLFSPFVFSIYTFLMNIPVENKLYIGLKIVMTILSLFIIGLSIYRVVDFIINGNEYNLNKITYFLMGSIGYDNLVYNMIIIMIIFLMTIKEGGISLKILKFMQKCDQEQIMLYQSNVDAIKQQ</sequence>
<feature type="transmembrane region" description="Helical" evidence="2">
    <location>
        <begin position="2414"/>
        <end position="2440"/>
    </location>
</feature>
<gene>
    <name evidence="4" type="ORF">PSON_ATCC_30995.1.T1310046</name>
</gene>
<evidence type="ECO:0000313" key="4">
    <source>
        <dbReference type="EMBL" id="CAD8121248.1"/>
    </source>
</evidence>
<feature type="domain" description="EGF-like" evidence="3">
    <location>
        <begin position="1049"/>
        <end position="1090"/>
    </location>
</feature>
<feature type="domain" description="EGF-like" evidence="3">
    <location>
        <begin position="1141"/>
        <end position="1179"/>
    </location>
</feature>
<dbReference type="SMART" id="SM00181">
    <property type="entry name" value="EGF"/>
    <property type="match status" value="11"/>
</dbReference>
<organism evidence="4 5">
    <name type="scientific">Paramecium sonneborni</name>
    <dbReference type="NCBI Taxonomy" id="65129"/>
    <lineage>
        <taxon>Eukaryota</taxon>
        <taxon>Sar</taxon>
        <taxon>Alveolata</taxon>
        <taxon>Ciliophora</taxon>
        <taxon>Intramacronucleata</taxon>
        <taxon>Oligohymenophorea</taxon>
        <taxon>Peniculida</taxon>
        <taxon>Parameciidae</taxon>
        <taxon>Paramecium</taxon>
    </lineage>
</organism>
<feature type="transmembrane region" description="Helical" evidence="2">
    <location>
        <begin position="2348"/>
        <end position="2368"/>
    </location>
</feature>
<feature type="domain" description="EGF-like" evidence="3">
    <location>
        <begin position="1005"/>
        <end position="1033"/>
    </location>
</feature>
<keyword evidence="5" id="KW-1185">Reference proteome</keyword>
<feature type="compositionally biased region" description="Low complexity" evidence="1">
    <location>
        <begin position="2176"/>
        <end position="2197"/>
    </location>
</feature>
<feature type="domain" description="EGF-like" evidence="3">
    <location>
        <begin position="646"/>
        <end position="675"/>
    </location>
</feature>
<evidence type="ECO:0000313" key="5">
    <source>
        <dbReference type="Proteomes" id="UP000692954"/>
    </source>
</evidence>
<feature type="domain" description="EGF-like" evidence="3">
    <location>
        <begin position="740"/>
        <end position="771"/>
    </location>
</feature>
<feature type="transmembrane region" description="Helical" evidence="2">
    <location>
        <begin position="2380"/>
        <end position="2402"/>
    </location>
</feature>
<feature type="domain" description="EGF-like" evidence="3">
    <location>
        <begin position="1091"/>
        <end position="1133"/>
    </location>
</feature>
<dbReference type="Proteomes" id="UP000692954">
    <property type="component" value="Unassembled WGS sequence"/>
</dbReference>
<comment type="caution">
    <text evidence="4">The sequence shown here is derived from an EMBL/GenBank/DDBJ whole genome shotgun (WGS) entry which is preliminary data.</text>
</comment>
<protein>
    <recommendedName>
        <fullName evidence="3">EGF-like domain-containing protein</fullName>
    </recommendedName>
</protein>
<feature type="transmembrane region" description="Helical" evidence="2">
    <location>
        <begin position="2211"/>
        <end position="2231"/>
    </location>
</feature>
<feature type="domain" description="EGF-like" evidence="3">
    <location>
        <begin position="365"/>
        <end position="402"/>
    </location>
</feature>
<reference evidence="4" key="1">
    <citation type="submission" date="2021-01" db="EMBL/GenBank/DDBJ databases">
        <authorList>
            <consortium name="Genoscope - CEA"/>
            <person name="William W."/>
        </authorList>
    </citation>
    <scope>NUCLEOTIDE SEQUENCE</scope>
</reference>
<feature type="domain" description="EGF-like" evidence="3">
    <location>
        <begin position="507"/>
        <end position="537"/>
    </location>
</feature>
<dbReference type="CDD" id="cd00064">
    <property type="entry name" value="FU"/>
    <property type="match status" value="6"/>
</dbReference>
<feature type="domain" description="EGF-like" evidence="3">
    <location>
        <begin position="967"/>
        <end position="1004"/>
    </location>
</feature>
<keyword evidence="2" id="KW-0812">Transmembrane</keyword>
<dbReference type="PANTHER" id="PTHR15332">
    <property type="entry name" value="PROPROTEIN CONVERTASE SUBTILISIN_KEXIN TYPE 5-LIKE"/>
    <property type="match status" value="1"/>
</dbReference>
<evidence type="ECO:0000256" key="1">
    <source>
        <dbReference type="SAM" id="MobiDB-lite"/>
    </source>
</evidence>
<keyword evidence="2" id="KW-1133">Transmembrane helix</keyword>
<evidence type="ECO:0000259" key="3">
    <source>
        <dbReference type="SMART" id="SM00181"/>
    </source>
</evidence>
<dbReference type="InterPro" id="IPR000742">
    <property type="entry name" value="EGF"/>
</dbReference>